<sequence>MSFIYFHKRFIIIHFGSSWQWVWFHKNNNIQILETCLYIRITFLKTINLLFKSKCTLLCAKSPS</sequence>
<dbReference type="EnsemblPlants" id="Kaladp0071s0459.1.v1.1">
    <property type="protein sequence ID" value="Kaladp0071s0459.1.v1.1.CDS.1"/>
    <property type="gene ID" value="Kaladp0071s0459.v1.1"/>
</dbReference>
<organism evidence="1 2">
    <name type="scientific">Kalanchoe fedtschenkoi</name>
    <name type="common">Lavender scallops</name>
    <name type="synonym">South American air plant</name>
    <dbReference type="NCBI Taxonomy" id="63787"/>
    <lineage>
        <taxon>Eukaryota</taxon>
        <taxon>Viridiplantae</taxon>
        <taxon>Streptophyta</taxon>
        <taxon>Embryophyta</taxon>
        <taxon>Tracheophyta</taxon>
        <taxon>Spermatophyta</taxon>
        <taxon>Magnoliopsida</taxon>
        <taxon>eudicotyledons</taxon>
        <taxon>Gunneridae</taxon>
        <taxon>Pentapetalae</taxon>
        <taxon>Saxifragales</taxon>
        <taxon>Crassulaceae</taxon>
        <taxon>Kalanchoe</taxon>
    </lineage>
</organism>
<proteinExistence type="predicted"/>
<evidence type="ECO:0000313" key="1">
    <source>
        <dbReference type="EnsemblPlants" id="Kaladp0071s0459.1.v1.1.CDS.1"/>
    </source>
</evidence>
<accession>A0A7N0UMW6</accession>
<protein>
    <submittedName>
        <fullName evidence="1">Uncharacterized protein</fullName>
    </submittedName>
</protein>
<evidence type="ECO:0000313" key="2">
    <source>
        <dbReference type="Proteomes" id="UP000594263"/>
    </source>
</evidence>
<keyword evidence="2" id="KW-1185">Reference proteome</keyword>
<name>A0A7N0UMW6_KALFE</name>
<dbReference type="AlphaFoldDB" id="A0A7N0UMW6"/>
<reference evidence="1" key="1">
    <citation type="submission" date="2021-01" db="UniProtKB">
        <authorList>
            <consortium name="EnsemblPlants"/>
        </authorList>
    </citation>
    <scope>IDENTIFICATION</scope>
</reference>
<dbReference type="Gramene" id="Kaladp0071s0459.1.v1.1">
    <property type="protein sequence ID" value="Kaladp0071s0459.1.v1.1.CDS.1"/>
    <property type="gene ID" value="Kaladp0071s0459.v1.1"/>
</dbReference>
<dbReference type="Proteomes" id="UP000594263">
    <property type="component" value="Unplaced"/>
</dbReference>